<protein>
    <submittedName>
        <fullName evidence="2">Uncharacterized protein</fullName>
    </submittedName>
</protein>
<name>A0A8H7J7F8_9PLEO</name>
<dbReference type="AlphaFoldDB" id="A0A8H7J7F8"/>
<reference evidence="2" key="1">
    <citation type="submission" date="2018-12" db="EMBL/GenBank/DDBJ databases">
        <authorList>
            <person name="Syme R.A."/>
            <person name="Farfan-Caceres L."/>
            <person name="Lichtenzveig J."/>
        </authorList>
    </citation>
    <scope>NUCLEOTIDE SEQUENCE</scope>
    <source>
        <strain evidence="2">Al4</strain>
    </source>
</reference>
<dbReference type="EMBL" id="RZGK01000007">
    <property type="protein sequence ID" value="KAF9697862.1"/>
    <property type="molecule type" value="Genomic_DNA"/>
</dbReference>
<evidence type="ECO:0000313" key="3">
    <source>
        <dbReference type="Proteomes" id="UP000651452"/>
    </source>
</evidence>
<sequence length="260" mass="29913">MPTTIFDCFQQEHATYPRKDGTLEQDTKRKATSSSTGTDNATPPKLLVKRASTYWTQKANTFLQSNRTALQRECVAEDEKLRARAELRIEADVVRVSYTYITHPIANAINVRYRTPVTVKAEEKSDRYRHDLSFNIHQDDSHNRKTIMIIEFKRIGLIKYEQFTEAMREEQDIRETLDELEEDGELTTLASSALVLTKQAAAYADNWECPYVALCDFDRLVLLRLDLKRDIAHATTVQRKDIRKALLGFLVEACEYAGVT</sequence>
<comment type="caution">
    <text evidence="2">The sequence shown here is derived from an EMBL/GenBank/DDBJ whole genome shotgun (WGS) entry which is preliminary data.</text>
</comment>
<feature type="compositionally biased region" description="Basic and acidic residues" evidence="1">
    <location>
        <begin position="17"/>
        <end position="29"/>
    </location>
</feature>
<keyword evidence="3" id="KW-1185">Reference proteome</keyword>
<evidence type="ECO:0000313" key="2">
    <source>
        <dbReference type="EMBL" id="KAF9697862.1"/>
    </source>
</evidence>
<feature type="compositionally biased region" description="Polar residues" evidence="1">
    <location>
        <begin position="32"/>
        <end position="41"/>
    </location>
</feature>
<feature type="region of interest" description="Disordered" evidence="1">
    <location>
        <begin position="17"/>
        <end position="44"/>
    </location>
</feature>
<accession>A0A8H7J7F8</accession>
<dbReference type="OrthoDB" id="2896980at2759"/>
<organism evidence="2 3">
    <name type="scientific">Ascochyta lentis</name>
    <dbReference type="NCBI Taxonomy" id="205686"/>
    <lineage>
        <taxon>Eukaryota</taxon>
        <taxon>Fungi</taxon>
        <taxon>Dikarya</taxon>
        <taxon>Ascomycota</taxon>
        <taxon>Pezizomycotina</taxon>
        <taxon>Dothideomycetes</taxon>
        <taxon>Pleosporomycetidae</taxon>
        <taxon>Pleosporales</taxon>
        <taxon>Pleosporineae</taxon>
        <taxon>Didymellaceae</taxon>
        <taxon>Ascochyta</taxon>
    </lineage>
</organism>
<proteinExistence type="predicted"/>
<gene>
    <name evidence="2" type="ORF">EKO04_004121</name>
</gene>
<reference evidence="2" key="2">
    <citation type="submission" date="2020-09" db="EMBL/GenBank/DDBJ databases">
        <title>Reference genome assembly for Australian Ascochyta lentis isolate Al4.</title>
        <authorList>
            <person name="Lee R.C."/>
            <person name="Farfan-Caceres L.M."/>
            <person name="Debler J.W."/>
            <person name="Williams A.H."/>
            <person name="Henares B.M."/>
        </authorList>
    </citation>
    <scope>NUCLEOTIDE SEQUENCE</scope>
    <source>
        <strain evidence="2">Al4</strain>
    </source>
</reference>
<evidence type="ECO:0000256" key="1">
    <source>
        <dbReference type="SAM" id="MobiDB-lite"/>
    </source>
</evidence>
<dbReference type="Proteomes" id="UP000651452">
    <property type="component" value="Unassembled WGS sequence"/>
</dbReference>